<dbReference type="AlphaFoldDB" id="A0AAV4R8C2"/>
<organism evidence="1 2">
    <name type="scientific">Caerostris extrusa</name>
    <name type="common">Bark spider</name>
    <name type="synonym">Caerostris bankana</name>
    <dbReference type="NCBI Taxonomy" id="172846"/>
    <lineage>
        <taxon>Eukaryota</taxon>
        <taxon>Metazoa</taxon>
        <taxon>Ecdysozoa</taxon>
        <taxon>Arthropoda</taxon>
        <taxon>Chelicerata</taxon>
        <taxon>Arachnida</taxon>
        <taxon>Araneae</taxon>
        <taxon>Araneomorphae</taxon>
        <taxon>Entelegynae</taxon>
        <taxon>Araneoidea</taxon>
        <taxon>Araneidae</taxon>
        <taxon>Caerostris</taxon>
    </lineage>
</organism>
<name>A0AAV4R8C2_CAEEX</name>
<accession>A0AAV4R8C2</accession>
<keyword evidence="2" id="KW-1185">Reference proteome</keyword>
<comment type="caution">
    <text evidence="1">The sequence shown here is derived from an EMBL/GenBank/DDBJ whole genome shotgun (WGS) entry which is preliminary data.</text>
</comment>
<evidence type="ECO:0000313" key="2">
    <source>
        <dbReference type="Proteomes" id="UP001054945"/>
    </source>
</evidence>
<sequence length="76" mass="8627">MNWPPSRLGSQPLIYIYMAVISPGESSGNKSFKQFRKQLPVSWSSVLCESGYFNAKFLAGVLLFYDWRVSVNGEFV</sequence>
<reference evidence="1 2" key="1">
    <citation type="submission" date="2021-06" db="EMBL/GenBank/DDBJ databases">
        <title>Caerostris extrusa draft genome.</title>
        <authorList>
            <person name="Kono N."/>
            <person name="Arakawa K."/>
        </authorList>
    </citation>
    <scope>NUCLEOTIDE SEQUENCE [LARGE SCALE GENOMIC DNA]</scope>
</reference>
<protein>
    <recommendedName>
        <fullName evidence="3">Transposase</fullName>
    </recommendedName>
</protein>
<dbReference type="EMBL" id="BPLR01007536">
    <property type="protein sequence ID" value="GIY17725.1"/>
    <property type="molecule type" value="Genomic_DNA"/>
</dbReference>
<proteinExistence type="predicted"/>
<evidence type="ECO:0000313" key="1">
    <source>
        <dbReference type="EMBL" id="GIY17725.1"/>
    </source>
</evidence>
<evidence type="ECO:0008006" key="3">
    <source>
        <dbReference type="Google" id="ProtNLM"/>
    </source>
</evidence>
<dbReference type="Proteomes" id="UP001054945">
    <property type="component" value="Unassembled WGS sequence"/>
</dbReference>
<gene>
    <name evidence="1" type="ORF">CEXT_634501</name>
</gene>